<reference evidence="3" key="1">
    <citation type="submission" date="2016-03" db="EMBL/GenBank/DDBJ databases">
        <title>Flavobacterium columnare strain B185, complete genome.</title>
        <authorList>
            <person name="Sundberg L.-R."/>
            <person name="Papponen P."/>
            <person name="Laanto E."/>
        </authorList>
    </citation>
    <scope>NUCLEOTIDE SEQUENCE [LARGE SCALE GENOMIC DNA]</scope>
    <source>
        <strain evidence="3">B185</strain>
    </source>
</reference>
<evidence type="ECO:0000313" key="2">
    <source>
        <dbReference type="EMBL" id="AMO21496.2"/>
    </source>
</evidence>
<accession>A0AAI8CKE1</accession>
<dbReference type="RefSeq" id="WP_138425473.1">
    <property type="nucleotide sequence ID" value="NZ_CP010992.1"/>
</dbReference>
<protein>
    <submittedName>
        <fullName evidence="2">Uncharacterized protein</fullName>
    </submittedName>
</protein>
<proteinExistence type="predicted"/>
<dbReference type="EMBL" id="CP010992">
    <property type="protein sequence ID" value="AMO21496.2"/>
    <property type="molecule type" value="Genomic_DNA"/>
</dbReference>
<gene>
    <name evidence="2" type="ORF">UN65_09970</name>
</gene>
<name>A0AAI8CKE1_9FLAO</name>
<keyword evidence="1" id="KW-1133">Transmembrane helix</keyword>
<reference evidence="2 3" key="2">
    <citation type="submission" date="2019-05" db="EMBL/GenBank/DDBJ databases">
        <authorList>
            <person name="Ravantti J.J."/>
        </authorList>
    </citation>
    <scope>NUCLEOTIDE SEQUENCE [LARGE SCALE GENOMIC DNA]</scope>
    <source>
        <strain evidence="2 3">B185</strain>
    </source>
</reference>
<evidence type="ECO:0000313" key="3">
    <source>
        <dbReference type="Proteomes" id="UP000304840"/>
    </source>
</evidence>
<dbReference type="AlphaFoldDB" id="A0AAI8CKE1"/>
<sequence length="148" mass="17798">MNTLIQHEFDINFYLIVLYQAHVYLIILLKLKKFIAPQNTDLILSEAQKKELYHKLIEQLLKDFLLANEDLNIPHSISPIELKIQVHKKIHQLIHNKFNVYLNLLYIIDVNEDEIKKLDGFNPVELAEQVSYLILKREWQKVWYKNLY</sequence>
<keyword evidence="1" id="KW-0812">Transmembrane</keyword>
<feature type="transmembrane region" description="Helical" evidence="1">
    <location>
        <begin position="12"/>
        <end position="29"/>
    </location>
</feature>
<keyword evidence="1" id="KW-0472">Membrane</keyword>
<organism evidence="2 3">
    <name type="scientific">Flavobacterium columnare</name>
    <dbReference type="NCBI Taxonomy" id="996"/>
    <lineage>
        <taxon>Bacteria</taxon>
        <taxon>Pseudomonadati</taxon>
        <taxon>Bacteroidota</taxon>
        <taxon>Flavobacteriia</taxon>
        <taxon>Flavobacteriales</taxon>
        <taxon>Flavobacteriaceae</taxon>
        <taxon>Flavobacterium</taxon>
    </lineage>
</organism>
<evidence type="ECO:0000256" key="1">
    <source>
        <dbReference type="SAM" id="Phobius"/>
    </source>
</evidence>
<dbReference type="Proteomes" id="UP000304840">
    <property type="component" value="Chromosome"/>
</dbReference>